<evidence type="ECO:0000256" key="6">
    <source>
        <dbReference type="ARBA" id="ARBA00022763"/>
    </source>
</evidence>
<evidence type="ECO:0000256" key="10">
    <source>
        <dbReference type="ARBA" id="ARBA00023204"/>
    </source>
</evidence>
<keyword evidence="5" id="KW-0547">Nucleotide-binding</keyword>
<dbReference type="GO" id="GO:0000724">
    <property type="term" value="P:double-strand break repair via homologous recombination"/>
    <property type="evidence" value="ECO:0007669"/>
    <property type="project" value="TreeGrafter"/>
</dbReference>
<dbReference type="SUPFAM" id="SSF52540">
    <property type="entry name" value="P-loop containing nucleoside triphosphate hydrolases"/>
    <property type="match status" value="1"/>
</dbReference>
<dbReference type="InterPro" id="IPR027417">
    <property type="entry name" value="P-loop_NTPase"/>
</dbReference>
<evidence type="ECO:0000256" key="9">
    <source>
        <dbReference type="ARBA" id="ARBA00023172"/>
    </source>
</evidence>
<organism evidence="15 16">
    <name type="scientific">Crepidotus variabilis</name>
    <dbReference type="NCBI Taxonomy" id="179855"/>
    <lineage>
        <taxon>Eukaryota</taxon>
        <taxon>Fungi</taxon>
        <taxon>Dikarya</taxon>
        <taxon>Basidiomycota</taxon>
        <taxon>Agaricomycotina</taxon>
        <taxon>Agaricomycetes</taxon>
        <taxon>Agaricomycetidae</taxon>
        <taxon>Agaricales</taxon>
        <taxon>Agaricineae</taxon>
        <taxon>Crepidotaceae</taxon>
        <taxon>Crepidotus</taxon>
    </lineage>
</organism>
<keyword evidence="8 12" id="KW-0175">Coiled coil</keyword>
<dbReference type="PANTHER" id="PTHR19306:SF6">
    <property type="entry name" value="STRUCTURAL MAINTENANCE OF CHROMOSOMES PROTEIN 6"/>
    <property type="match status" value="1"/>
</dbReference>
<dbReference type="AlphaFoldDB" id="A0A9P6JKZ5"/>
<dbReference type="GO" id="GO:0003697">
    <property type="term" value="F:single-stranded DNA binding"/>
    <property type="evidence" value="ECO:0007669"/>
    <property type="project" value="TreeGrafter"/>
</dbReference>
<feature type="region of interest" description="Disordered" evidence="13">
    <location>
        <begin position="1"/>
        <end position="61"/>
    </location>
</feature>
<keyword evidence="9" id="KW-0233">DNA recombination</keyword>
<sequence>MSKRSRDNGDDSEPEQGSSSRARRPRVRSPSPNRSEKMDTGVDEDETREHPRAQISFRGSWSQEKWDDFEKALTPKIEERRKRNEGTVGTAAEAGILEKIELYQFMCHKYLTFEFGSQLNFIVGHNGSGKSAVLAGIAVGLGGRAVGTGRGSGVKSLVKEGQSKAETVITLKNAGEFAFRPEQYGDKIIVVRTITKNGSSNYKLKSAQGRVVSTKKAELDLICETFQLQVENPISVLTQDAAKTFLKGSSPELRYKLFLEGTGLQRLYSDYEQAEVQLESTSKTLIAKQEYVKVLKQKLHECRKAFEQSLAAQGLRSQREILIREKGWANAKLKEEELSSRCERLADAEARVRRIDESMTEAQRRFEGLKERIADMQRQHDDFKAKSEGFWNDRKGRQDRLVVKKAEINKLKRDEKSLKNSIEEASLEVSRLTADILEESQNAADSSQPQREAFQQEIGKLRAAAEELKSERLTLQTDLTTSKYRLEDAKARETISKKDLQQKKKEDADLLDGYNKLKEMIASRGDPLTVFGKNVGKVLNAIEEENKKGGWKGAKPIGPLGMYVELCLTEEENRKYAEVLRQLIGYLLRAWAVQDARDLTKMRAILKANGNQGVRVLVSSGDLFDFRSGEPAPEYLTIMRALKVRNMTIGRLGSPHLISQISNEWVKRILIDQNKIERTFLTLTRLDAERILNRVGRGEAISADGMQVKKWSDGGSKNTAMGKELHARDDRYGLFRRANDEQINLAKMIERGKVLQAQIVELGKDYVIAQEDLRNANLEVDKVQASCRVKELEISAKERELTLKIDELGQNEESPIQVEVLQNLRREKAEEQLSFETQLAHIEAQKREVQPEIMVMQLEIDNLKTKAEKEENERRQVADLLEAESVTWAQVRANKTHFENAKKKEEEEKDKFSKAVEDLTTEVEHLRITAEKHGERPRNIRRIDVLERELSRLDGTLTRLSKTQTTSHEELLRELEVAKKQRDDYQEELVSMLNLKQTLTESVKQRCEKCMHYLAWYSLAVQNRFKHLLSTRGYFGTIDFDHIEKKLELKVQTDDMAHDGKNQGSQTVTSSPKKQNLDRKKDPATLSGGEKSLATLSFLISLWDVCQTPLRCLDEFDVYMDSQNRRCSIKMLIDAAKSANGRQTIVITPQSIENVFSEPPVVLIKQMADPRG</sequence>
<comment type="caution">
    <text evidence="15">The sequence shown here is derived from an EMBL/GenBank/DDBJ whole genome shotgun (WGS) entry which is preliminary data.</text>
</comment>
<dbReference type="GO" id="GO:0005524">
    <property type="term" value="F:ATP binding"/>
    <property type="evidence" value="ECO:0007669"/>
    <property type="project" value="UniProtKB-KW"/>
</dbReference>
<comment type="subcellular location">
    <subcellularLocation>
        <location evidence="2">Chromosome</location>
    </subcellularLocation>
    <subcellularLocation>
        <location evidence="1">Nucleus</location>
    </subcellularLocation>
</comment>
<evidence type="ECO:0000259" key="14">
    <source>
        <dbReference type="Pfam" id="PF02463"/>
    </source>
</evidence>
<feature type="region of interest" description="Disordered" evidence="13">
    <location>
        <begin position="1057"/>
        <end position="1086"/>
    </location>
</feature>
<evidence type="ECO:0000256" key="8">
    <source>
        <dbReference type="ARBA" id="ARBA00023054"/>
    </source>
</evidence>
<protein>
    <submittedName>
        <fullName evidence="15">P-loop containing nucleoside triphosphate hydrolase protein</fullName>
    </submittedName>
</protein>
<dbReference type="GO" id="GO:0030915">
    <property type="term" value="C:Smc5-Smc6 complex"/>
    <property type="evidence" value="ECO:0007669"/>
    <property type="project" value="TreeGrafter"/>
</dbReference>
<dbReference type="GO" id="GO:0003684">
    <property type="term" value="F:damaged DNA binding"/>
    <property type="evidence" value="ECO:0007669"/>
    <property type="project" value="TreeGrafter"/>
</dbReference>
<evidence type="ECO:0000256" key="4">
    <source>
        <dbReference type="ARBA" id="ARBA00022454"/>
    </source>
</evidence>
<evidence type="ECO:0000256" key="1">
    <source>
        <dbReference type="ARBA" id="ARBA00004123"/>
    </source>
</evidence>
<evidence type="ECO:0000256" key="3">
    <source>
        <dbReference type="ARBA" id="ARBA00006793"/>
    </source>
</evidence>
<feature type="domain" description="RecF/RecN/SMC N-terminal" evidence="14">
    <location>
        <begin position="97"/>
        <end position="1149"/>
    </location>
</feature>
<keyword evidence="4" id="KW-0158">Chromosome</keyword>
<keyword evidence="10" id="KW-0234">DNA repair</keyword>
<feature type="coiled-coil region" evidence="12">
    <location>
        <begin position="345"/>
        <end position="478"/>
    </location>
</feature>
<proteinExistence type="inferred from homology"/>
<dbReference type="InterPro" id="IPR003395">
    <property type="entry name" value="RecF/RecN/SMC_N"/>
</dbReference>
<dbReference type="PANTHER" id="PTHR19306">
    <property type="entry name" value="STRUCTURAL MAINTENANCE OF CHROMOSOMES 5,6 SMC5, SMC6"/>
    <property type="match status" value="1"/>
</dbReference>
<feature type="compositionally biased region" description="Polar residues" evidence="13">
    <location>
        <begin position="1062"/>
        <end position="1074"/>
    </location>
</feature>
<name>A0A9P6JKZ5_9AGAR</name>
<dbReference type="Proteomes" id="UP000807306">
    <property type="component" value="Unassembled WGS sequence"/>
</dbReference>
<gene>
    <name evidence="15" type="ORF">CPB83DRAFT_611230</name>
</gene>
<evidence type="ECO:0000256" key="13">
    <source>
        <dbReference type="SAM" id="MobiDB-lite"/>
    </source>
</evidence>
<comment type="similarity">
    <text evidence="3">Belongs to the SMC family. SMC6 subfamily.</text>
</comment>
<dbReference type="GO" id="GO:0005634">
    <property type="term" value="C:nucleus"/>
    <property type="evidence" value="ECO:0007669"/>
    <property type="project" value="UniProtKB-SubCell"/>
</dbReference>
<evidence type="ECO:0000256" key="11">
    <source>
        <dbReference type="ARBA" id="ARBA00023242"/>
    </source>
</evidence>
<keyword evidence="16" id="KW-1185">Reference proteome</keyword>
<dbReference type="OrthoDB" id="10072614at2759"/>
<dbReference type="Pfam" id="PF02463">
    <property type="entry name" value="SMC_N"/>
    <property type="match status" value="1"/>
</dbReference>
<evidence type="ECO:0000313" key="16">
    <source>
        <dbReference type="Proteomes" id="UP000807306"/>
    </source>
</evidence>
<evidence type="ECO:0000256" key="5">
    <source>
        <dbReference type="ARBA" id="ARBA00022741"/>
    </source>
</evidence>
<keyword evidence="11" id="KW-0539">Nucleus</keyword>
<evidence type="ECO:0000313" key="15">
    <source>
        <dbReference type="EMBL" id="KAF9524403.1"/>
    </source>
</evidence>
<evidence type="ECO:0000256" key="12">
    <source>
        <dbReference type="SAM" id="Coils"/>
    </source>
</evidence>
<feature type="coiled-coil region" evidence="12">
    <location>
        <begin position="853"/>
        <end position="995"/>
    </location>
</feature>
<dbReference type="GO" id="GO:0016787">
    <property type="term" value="F:hydrolase activity"/>
    <property type="evidence" value="ECO:0007669"/>
    <property type="project" value="UniProtKB-KW"/>
</dbReference>
<evidence type="ECO:0000256" key="7">
    <source>
        <dbReference type="ARBA" id="ARBA00022840"/>
    </source>
</evidence>
<keyword evidence="6" id="KW-0227">DNA damage</keyword>
<evidence type="ECO:0000256" key="2">
    <source>
        <dbReference type="ARBA" id="ARBA00004286"/>
    </source>
</evidence>
<accession>A0A9P6JKZ5</accession>
<keyword evidence="15" id="KW-0378">Hydrolase</keyword>
<reference evidence="15" key="1">
    <citation type="submission" date="2020-11" db="EMBL/GenBank/DDBJ databases">
        <authorList>
            <consortium name="DOE Joint Genome Institute"/>
            <person name="Ahrendt S."/>
            <person name="Riley R."/>
            <person name="Andreopoulos W."/>
            <person name="Labutti K."/>
            <person name="Pangilinan J."/>
            <person name="Ruiz-Duenas F.J."/>
            <person name="Barrasa J.M."/>
            <person name="Sanchez-Garcia M."/>
            <person name="Camarero S."/>
            <person name="Miyauchi S."/>
            <person name="Serrano A."/>
            <person name="Linde D."/>
            <person name="Babiker R."/>
            <person name="Drula E."/>
            <person name="Ayuso-Fernandez I."/>
            <person name="Pacheco R."/>
            <person name="Padilla G."/>
            <person name="Ferreira P."/>
            <person name="Barriuso J."/>
            <person name="Kellner H."/>
            <person name="Castanera R."/>
            <person name="Alfaro M."/>
            <person name="Ramirez L."/>
            <person name="Pisabarro A.G."/>
            <person name="Kuo A."/>
            <person name="Tritt A."/>
            <person name="Lipzen A."/>
            <person name="He G."/>
            <person name="Yan M."/>
            <person name="Ng V."/>
            <person name="Cullen D."/>
            <person name="Martin F."/>
            <person name="Rosso M.-N."/>
            <person name="Henrissat B."/>
            <person name="Hibbett D."/>
            <person name="Martinez A.T."/>
            <person name="Grigoriev I.V."/>
        </authorList>
    </citation>
    <scope>NUCLEOTIDE SEQUENCE</scope>
    <source>
        <strain evidence="15">CBS 506.95</strain>
    </source>
</reference>
<dbReference type="EMBL" id="MU157899">
    <property type="protein sequence ID" value="KAF9524403.1"/>
    <property type="molecule type" value="Genomic_DNA"/>
</dbReference>
<keyword evidence="7" id="KW-0067">ATP-binding</keyword>
<dbReference type="GO" id="GO:0035861">
    <property type="term" value="C:site of double-strand break"/>
    <property type="evidence" value="ECO:0007669"/>
    <property type="project" value="TreeGrafter"/>
</dbReference>
<dbReference type="Gene3D" id="3.40.50.300">
    <property type="entry name" value="P-loop containing nucleotide triphosphate hydrolases"/>
    <property type="match status" value="2"/>
</dbReference>